<keyword evidence="4" id="KW-0255">Endonuclease</keyword>
<dbReference type="AlphaFoldDB" id="A0A381N3E3"/>
<name>A0A381N3E3_9ZZZZ</name>
<feature type="non-terminal residue" evidence="7">
    <location>
        <position position="1"/>
    </location>
</feature>
<dbReference type="InterPro" id="IPR020539">
    <property type="entry name" value="RNase_P_CS"/>
</dbReference>
<reference evidence="7" key="1">
    <citation type="submission" date="2018-05" db="EMBL/GenBank/DDBJ databases">
        <authorList>
            <person name="Lanie J.A."/>
            <person name="Ng W.-L."/>
            <person name="Kazmierczak K.M."/>
            <person name="Andrzejewski T.M."/>
            <person name="Davidsen T.M."/>
            <person name="Wayne K.J."/>
            <person name="Tettelin H."/>
            <person name="Glass J.I."/>
            <person name="Rusch D."/>
            <person name="Podicherti R."/>
            <person name="Tsui H.-C.T."/>
            <person name="Winkler M.E."/>
        </authorList>
    </citation>
    <scope>NUCLEOTIDE SEQUENCE</scope>
</reference>
<dbReference type="InterPro" id="IPR000100">
    <property type="entry name" value="RNase_P"/>
</dbReference>
<dbReference type="InterPro" id="IPR014721">
    <property type="entry name" value="Ribsml_uS5_D2-typ_fold_subgr"/>
</dbReference>
<dbReference type="GO" id="GO:0000049">
    <property type="term" value="F:tRNA binding"/>
    <property type="evidence" value="ECO:0007669"/>
    <property type="project" value="InterPro"/>
</dbReference>
<keyword evidence="5" id="KW-0378">Hydrolase</keyword>
<evidence type="ECO:0000313" key="7">
    <source>
        <dbReference type="EMBL" id="SUZ49140.1"/>
    </source>
</evidence>
<proteinExistence type="predicted"/>
<comment type="function">
    <text evidence="1">RNaseP catalyzes the removal of the 5'-leader sequence from pre-tRNA to produce the mature 5'-terminus. It can also cleave other RNA substrates such as 4.5S RNA. The protein component plays an auxiliary but essential role in vivo by binding to the 5'-leader sequence and broadening the substrate specificity of the ribozyme.</text>
</comment>
<keyword evidence="2" id="KW-0819">tRNA processing</keyword>
<dbReference type="PROSITE" id="PS00648">
    <property type="entry name" value="RIBONUCLEASE_P"/>
    <property type="match status" value="1"/>
</dbReference>
<evidence type="ECO:0000256" key="2">
    <source>
        <dbReference type="ARBA" id="ARBA00022694"/>
    </source>
</evidence>
<dbReference type="PANTHER" id="PTHR33992">
    <property type="entry name" value="RIBONUCLEASE P PROTEIN COMPONENT"/>
    <property type="match status" value="1"/>
</dbReference>
<evidence type="ECO:0000256" key="4">
    <source>
        <dbReference type="ARBA" id="ARBA00022759"/>
    </source>
</evidence>
<dbReference type="GO" id="GO:0030677">
    <property type="term" value="C:ribonuclease P complex"/>
    <property type="evidence" value="ECO:0007669"/>
    <property type="project" value="TreeGrafter"/>
</dbReference>
<keyword evidence="6" id="KW-0694">RNA-binding</keyword>
<dbReference type="Pfam" id="PF00825">
    <property type="entry name" value="Ribonuclease_P"/>
    <property type="match status" value="1"/>
</dbReference>
<evidence type="ECO:0000256" key="5">
    <source>
        <dbReference type="ARBA" id="ARBA00022801"/>
    </source>
</evidence>
<organism evidence="7">
    <name type="scientific">marine metagenome</name>
    <dbReference type="NCBI Taxonomy" id="408172"/>
    <lineage>
        <taxon>unclassified sequences</taxon>
        <taxon>metagenomes</taxon>
        <taxon>ecological metagenomes</taxon>
    </lineage>
</organism>
<dbReference type="GO" id="GO:0042781">
    <property type="term" value="F:3'-tRNA processing endoribonuclease activity"/>
    <property type="evidence" value="ECO:0007669"/>
    <property type="project" value="TreeGrafter"/>
</dbReference>
<accession>A0A381N3E3</accession>
<sequence>VAGVRVAYAIPKPVGSAVVRNRVRRRLRSILAGIDRSPRSLPPGDYLVRVRPGAADSSFDELRRHLIEAIDELSDR</sequence>
<evidence type="ECO:0000256" key="1">
    <source>
        <dbReference type="ARBA" id="ARBA00002663"/>
    </source>
</evidence>
<evidence type="ECO:0000256" key="6">
    <source>
        <dbReference type="ARBA" id="ARBA00022884"/>
    </source>
</evidence>
<dbReference type="GO" id="GO:0004526">
    <property type="term" value="F:ribonuclease P activity"/>
    <property type="evidence" value="ECO:0007669"/>
    <property type="project" value="InterPro"/>
</dbReference>
<evidence type="ECO:0000256" key="3">
    <source>
        <dbReference type="ARBA" id="ARBA00022722"/>
    </source>
</evidence>
<keyword evidence="3" id="KW-0540">Nuclease</keyword>
<protein>
    <submittedName>
        <fullName evidence="7">Uncharacterized protein</fullName>
    </submittedName>
</protein>
<dbReference type="Gene3D" id="3.30.230.10">
    <property type="match status" value="1"/>
</dbReference>
<dbReference type="SUPFAM" id="SSF54211">
    <property type="entry name" value="Ribosomal protein S5 domain 2-like"/>
    <property type="match status" value="1"/>
</dbReference>
<gene>
    <name evidence="7" type="ORF">METZ01_LOCUS1994</name>
</gene>
<dbReference type="PANTHER" id="PTHR33992:SF1">
    <property type="entry name" value="RIBONUCLEASE P PROTEIN COMPONENT"/>
    <property type="match status" value="1"/>
</dbReference>
<dbReference type="EMBL" id="UINC01000105">
    <property type="protein sequence ID" value="SUZ49140.1"/>
    <property type="molecule type" value="Genomic_DNA"/>
</dbReference>
<dbReference type="InterPro" id="IPR020568">
    <property type="entry name" value="Ribosomal_Su5_D2-typ_SF"/>
</dbReference>